<reference evidence="8 9" key="1">
    <citation type="submission" date="2023-03" db="EMBL/GenBank/DDBJ databases">
        <title>Draft genome sequence of Thalassotalea eurytherma JCM 18482T.</title>
        <authorList>
            <person name="Sawabe T."/>
        </authorList>
    </citation>
    <scope>NUCLEOTIDE SEQUENCE [LARGE SCALE GENOMIC DNA]</scope>
    <source>
        <strain evidence="8 9">JCM 18482</strain>
    </source>
</reference>
<gene>
    <name evidence="8" type="primary">sucA</name>
    <name evidence="8" type="ORF">theurythT_29910</name>
</gene>
<evidence type="ECO:0000256" key="4">
    <source>
        <dbReference type="ARBA" id="ARBA00012280"/>
    </source>
</evidence>
<evidence type="ECO:0000256" key="1">
    <source>
        <dbReference type="ARBA" id="ARBA00001964"/>
    </source>
</evidence>
<dbReference type="NCBIfam" id="TIGR00239">
    <property type="entry name" value="2oxo_dh_E1"/>
    <property type="match status" value="1"/>
</dbReference>
<dbReference type="InterPro" id="IPR031717">
    <property type="entry name" value="ODO-1/KGD_C"/>
</dbReference>
<dbReference type="NCBIfam" id="NF006914">
    <property type="entry name" value="PRK09404.1"/>
    <property type="match status" value="1"/>
</dbReference>
<dbReference type="Pfam" id="PF16870">
    <property type="entry name" value="OxoGdeHyase_C"/>
    <property type="match status" value="1"/>
</dbReference>
<dbReference type="Pfam" id="PF00676">
    <property type="entry name" value="E1_dh"/>
    <property type="match status" value="1"/>
</dbReference>
<evidence type="ECO:0000256" key="6">
    <source>
        <dbReference type="ARBA" id="ARBA00023052"/>
    </source>
</evidence>
<name>A0ABQ6H5V7_9GAMM</name>
<dbReference type="Gene3D" id="1.10.287.1150">
    <property type="entry name" value="TPP helical domain"/>
    <property type="match status" value="1"/>
</dbReference>
<feature type="domain" description="Transketolase-like pyrimidine-binding" evidence="7">
    <location>
        <begin position="591"/>
        <end position="784"/>
    </location>
</feature>
<comment type="similarity">
    <text evidence="3">Belongs to the alpha-ketoglutarate dehydrogenase family.</text>
</comment>
<dbReference type="Gene3D" id="3.40.50.970">
    <property type="match status" value="1"/>
</dbReference>
<accession>A0ABQ6H5V7</accession>
<keyword evidence="6" id="KW-0786">Thiamine pyrophosphate</keyword>
<dbReference type="Proteomes" id="UP001157133">
    <property type="component" value="Unassembled WGS sequence"/>
</dbReference>
<dbReference type="InterPro" id="IPR042179">
    <property type="entry name" value="KGD_C_sf"/>
</dbReference>
<sequence length="933" mass="104979">MPEGAMKAWLESSHLSGSNAAYIEELYESFLDNSQSVPAQWREIFENLPKIEGADVEYKHSEIRDEFKELAKQPARVVVSGSSDGKQVKVLQLINAFRFRGHQNANLDPLGIWQRDRVRDLQLSHHELSENDFDKEYNVGSYAVGQDTMKLGDLYKSLRKTYCSSIGAEYMHMTSTEEKRWLQSRLESVQSQAQLSKTEKEELLKGLIAADGLEKYLGAKFPGAKRFSLEGGDALIPMLKELITRAGSHGTKEVVMGMAHRGRLNVLVNVLGKNPSKLFDEFAGKHDDLVGSGDVKYHMGYSSDFVTPGGNVHLALAFNPSHLEIVNPVVMGSVRARQDRRDCDDGDLVLPITIHGDSAIAGQGVVQETFNMSQARAFKVGGSIRIVVNNQVGFTTSKAEDTRSGEYCTEIAKMVQAPIFHVNGDDPEAVILATQIALDFRNKFKRDVVIDLVCYRRHGHNEADEPNATQPLMYQKVKKHPTPRQLYANKLDAEGTIRLDKANELAEYYRKLLDEGQCTVDQWRPMTEHSVDWTPYLGHDWDDPYEAAIDLDKLKGLAHSISSYPEDHPVQSRVKKIYDDRKKMAKGEKLLDWGFAESLAYAALVNDGNNVRITGQDSGRGTFFHRHAVLHNQNDSSTYLPLQNVAENQGTFEVHDSVLSEVSVLAFEYGYTTAEPKGLTIWEAQFGDFANCAQVVFDQFISSGEQKWGRLCGLTMLLPHGYEGQGPEHSSARLERFLQLCADHNMQVCVPSTPAQVFNMLRRQVVRPMRRPLIVMSPKSLLRHPLAVSSLEELAVGEYQNVIGEIDEINPKDVERVVMCSGKVYYELLEQRRKQELNNVAIVRVEQLYPFPEAELQKVLEKYQHVKQFVWCQEEPQNQGAWYCSQHHFRAIIPAGAYLTYAGRKASAAPAVGYMSVHVKEQQALVTQALTVE</sequence>
<keyword evidence="5" id="KW-0560">Oxidoreductase</keyword>
<evidence type="ECO:0000256" key="5">
    <source>
        <dbReference type="ARBA" id="ARBA00023002"/>
    </source>
</evidence>
<evidence type="ECO:0000256" key="2">
    <source>
        <dbReference type="ARBA" id="ARBA00003906"/>
    </source>
</evidence>
<dbReference type="RefSeq" id="WP_284209002.1">
    <property type="nucleotide sequence ID" value="NZ_BSSU01000016.1"/>
</dbReference>
<dbReference type="PIRSF" id="PIRSF000157">
    <property type="entry name" value="Oxoglu_dh_E1"/>
    <property type="match status" value="1"/>
</dbReference>
<dbReference type="InterPro" id="IPR032106">
    <property type="entry name" value="2-oxogl_dehyd_N"/>
</dbReference>
<dbReference type="SUPFAM" id="SSF52518">
    <property type="entry name" value="Thiamin diphosphate-binding fold (THDP-binding)"/>
    <property type="match status" value="2"/>
</dbReference>
<evidence type="ECO:0000313" key="9">
    <source>
        <dbReference type="Proteomes" id="UP001157133"/>
    </source>
</evidence>
<comment type="cofactor">
    <cofactor evidence="1">
        <name>thiamine diphosphate</name>
        <dbReference type="ChEBI" id="CHEBI:58937"/>
    </cofactor>
</comment>
<proteinExistence type="inferred from homology"/>
<dbReference type="Gene3D" id="3.40.50.12470">
    <property type="match status" value="1"/>
</dbReference>
<dbReference type="InterPro" id="IPR005475">
    <property type="entry name" value="Transketolase-like_Pyr-bd"/>
</dbReference>
<dbReference type="Pfam" id="PF02779">
    <property type="entry name" value="Transket_pyr"/>
    <property type="match status" value="1"/>
</dbReference>
<dbReference type="PANTHER" id="PTHR23152:SF4">
    <property type="entry name" value="2-OXOADIPATE DEHYDROGENASE COMPLEX COMPONENT E1"/>
    <property type="match status" value="1"/>
</dbReference>
<dbReference type="SMART" id="SM00861">
    <property type="entry name" value="Transket_pyr"/>
    <property type="match status" value="1"/>
</dbReference>
<evidence type="ECO:0000256" key="3">
    <source>
        <dbReference type="ARBA" id="ARBA00006936"/>
    </source>
</evidence>
<dbReference type="NCBIfam" id="NF008907">
    <property type="entry name" value="PRK12270.1"/>
    <property type="match status" value="1"/>
</dbReference>
<dbReference type="EMBL" id="BSSU01000016">
    <property type="protein sequence ID" value="GLX83538.1"/>
    <property type="molecule type" value="Genomic_DNA"/>
</dbReference>
<dbReference type="InterPro" id="IPR011603">
    <property type="entry name" value="2oxoglutarate_DH_E1"/>
</dbReference>
<dbReference type="Gene3D" id="3.40.50.11610">
    <property type="entry name" value="Multifunctional 2-oxoglutarate metabolism enzyme, C-terminal domain"/>
    <property type="match status" value="1"/>
</dbReference>
<keyword evidence="9" id="KW-1185">Reference proteome</keyword>
<dbReference type="CDD" id="cd02016">
    <property type="entry name" value="TPP_E1_OGDC_like"/>
    <property type="match status" value="1"/>
</dbReference>
<dbReference type="InterPro" id="IPR029061">
    <property type="entry name" value="THDP-binding"/>
</dbReference>
<evidence type="ECO:0000259" key="7">
    <source>
        <dbReference type="SMART" id="SM00861"/>
    </source>
</evidence>
<dbReference type="InterPro" id="IPR001017">
    <property type="entry name" value="DH_E1"/>
</dbReference>
<dbReference type="EC" id="1.2.4.2" evidence="4"/>
<comment type="function">
    <text evidence="2">E1 component of the 2-oxoglutarate dehydrogenase (OGDH) complex which catalyzes the decarboxylation of 2-oxoglutarate, the first step in the conversion of 2-oxoglutarate to succinyl-CoA and CO(2).</text>
</comment>
<comment type="caution">
    <text evidence="8">The sequence shown here is derived from an EMBL/GenBank/DDBJ whole genome shotgun (WGS) entry which is preliminary data.</text>
</comment>
<evidence type="ECO:0000313" key="8">
    <source>
        <dbReference type="EMBL" id="GLX83538.1"/>
    </source>
</evidence>
<protein>
    <recommendedName>
        <fullName evidence="4">oxoglutarate dehydrogenase (succinyl-transferring)</fullName>
        <ecNumber evidence="4">1.2.4.2</ecNumber>
    </recommendedName>
</protein>
<organism evidence="8 9">
    <name type="scientific">Thalassotalea eurytherma</name>
    <dbReference type="NCBI Taxonomy" id="1144278"/>
    <lineage>
        <taxon>Bacteria</taxon>
        <taxon>Pseudomonadati</taxon>
        <taxon>Pseudomonadota</taxon>
        <taxon>Gammaproteobacteria</taxon>
        <taxon>Alteromonadales</taxon>
        <taxon>Colwelliaceae</taxon>
        <taxon>Thalassotalea</taxon>
    </lineage>
</organism>
<dbReference type="PANTHER" id="PTHR23152">
    <property type="entry name" value="2-OXOGLUTARATE DEHYDROGENASE"/>
    <property type="match status" value="1"/>
</dbReference>
<dbReference type="Pfam" id="PF16078">
    <property type="entry name" value="2-oxogl_dehyd_N"/>
    <property type="match status" value="1"/>
</dbReference>